<feature type="compositionally biased region" description="Acidic residues" evidence="13">
    <location>
        <begin position="723"/>
        <end position="735"/>
    </location>
</feature>
<evidence type="ECO:0000256" key="6">
    <source>
        <dbReference type="ARBA" id="ARBA00022692"/>
    </source>
</evidence>
<feature type="domain" description="Bicarbonate transporter-like transmembrane" evidence="14">
    <location>
        <begin position="198"/>
        <end position="369"/>
    </location>
</feature>
<keyword evidence="3 12" id="KW-0813">Transport</keyword>
<feature type="region of interest" description="Disordered" evidence="13">
    <location>
        <begin position="723"/>
        <end position="745"/>
    </location>
</feature>
<name>A0A834AK91_9CHIR</name>
<reference evidence="16 17" key="1">
    <citation type="journal article" date="2020" name="Nature">
        <title>Six reference-quality genomes reveal evolution of bat adaptations.</title>
        <authorList>
            <person name="Jebb D."/>
            <person name="Huang Z."/>
            <person name="Pippel M."/>
            <person name="Hughes G.M."/>
            <person name="Lavrichenko K."/>
            <person name="Devanna P."/>
            <person name="Winkler S."/>
            <person name="Jermiin L.S."/>
            <person name="Skirmuntt E.C."/>
            <person name="Katzourakis A."/>
            <person name="Burkitt-Gray L."/>
            <person name="Ray D.A."/>
            <person name="Sullivan K.A.M."/>
            <person name="Roscito J.G."/>
            <person name="Kirilenko B.M."/>
            <person name="Davalos L.M."/>
            <person name="Corthals A.P."/>
            <person name="Power M.L."/>
            <person name="Jones G."/>
            <person name="Ransome R.D."/>
            <person name="Dechmann D.K.N."/>
            <person name="Locatelli A.G."/>
            <person name="Puechmaille S.J."/>
            <person name="Fedrigo O."/>
            <person name="Jarvis E.D."/>
            <person name="Hiller M."/>
            <person name="Vernes S.C."/>
            <person name="Myers E.W."/>
            <person name="Teeling E.C."/>
        </authorList>
    </citation>
    <scope>NUCLEOTIDE SEQUENCE [LARGE SCALE GENOMIC DNA]</scope>
    <source>
        <strain evidence="16">Bat1K_MPI-CBG_1</strain>
    </source>
</reference>
<dbReference type="GO" id="GO:0051453">
    <property type="term" value="P:regulation of intracellular pH"/>
    <property type="evidence" value="ECO:0007669"/>
    <property type="project" value="TreeGrafter"/>
</dbReference>
<dbReference type="NCBIfam" id="TIGR00834">
    <property type="entry name" value="ae"/>
    <property type="match status" value="1"/>
</dbReference>
<evidence type="ECO:0000256" key="13">
    <source>
        <dbReference type="SAM" id="MobiDB-lite"/>
    </source>
</evidence>
<keyword evidence="8 12" id="KW-0406">Ion transport</keyword>
<evidence type="ECO:0000256" key="8">
    <source>
        <dbReference type="ARBA" id="ARBA00023065"/>
    </source>
</evidence>
<dbReference type="InterPro" id="IPR016152">
    <property type="entry name" value="PTrfase/Anion_transptr"/>
</dbReference>
<dbReference type="Gene3D" id="3.40.930.10">
    <property type="entry name" value="Mannitol-specific EII, Chain A"/>
    <property type="match status" value="1"/>
</dbReference>
<dbReference type="InterPro" id="IPR013769">
    <property type="entry name" value="Band3_cytoplasmic_dom"/>
</dbReference>
<organism evidence="16 17">
    <name type="scientific">Phyllostomus discolor</name>
    <name type="common">pale spear-nosed bat</name>
    <dbReference type="NCBI Taxonomy" id="89673"/>
    <lineage>
        <taxon>Eukaryota</taxon>
        <taxon>Metazoa</taxon>
        <taxon>Chordata</taxon>
        <taxon>Craniata</taxon>
        <taxon>Vertebrata</taxon>
        <taxon>Euteleostomi</taxon>
        <taxon>Mammalia</taxon>
        <taxon>Eutheria</taxon>
        <taxon>Laurasiatheria</taxon>
        <taxon>Chiroptera</taxon>
        <taxon>Yangochiroptera</taxon>
        <taxon>Phyllostomidae</taxon>
        <taxon>Phyllostominae</taxon>
        <taxon>Phyllostomus</taxon>
    </lineage>
</organism>
<evidence type="ECO:0000256" key="3">
    <source>
        <dbReference type="ARBA" id="ARBA00022448"/>
    </source>
</evidence>
<dbReference type="GO" id="GO:0015701">
    <property type="term" value="P:bicarbonate transport"/>
    <property type="evidence" value="ECO:0007669"/>
    <property type="project" value="TreeGrafter"/>
</dbReference>
<feature type="domain" description="Band 3 cytoplasmic" evidence="15">
    <location>
        <begin position="12"/>
        <end position="142"/>
    </location>
</feature>
<feature type="transmembrane region" description="Helical" evidence="12">
    <location>
        <begin position="596"/>
        <end position="615"/>
    </location>
</feature>
<evidence type="ECO:0000313" key="16">
    <source>
        <dbReference type="EMBL" id="KAF6116223.1"/>
    </source>
</evidence>
<dbReference type="FunFam" id="1.10.287.570:FF:000001">
    <property type="entry name" value="Anion exchange protein"/>
    <property type="match status" value="1"/>
</dbReference>
<feature type="transmembrane region" description="Helical" evidence="12">
    <location>
        <begin position="226"/>
        <end position="248"/>
    </location>
</feature>
<dbReference type="Proteomes" id="UP000664940">
    <property type="component" value="Unassembled WGS sequence"/>
</dbReference>
<dbReference type="PANTHER" id="PTHR11453:SF15">
    <property type="entry name" value="ANION EXCHANGE PROTEIN 3"/>
    <property type="match status" value="1"/>
</dbReference>
<dbReference type="Gene3D" id="1.10.287.570">
    <property type="entry name" value="Helical hairpin bin"/>
    <property type="match status" value="1"/>
</dbReference>
<feature type="transmembrane region" description="Helical" evidence="12">
    <location>
        <begin position="443"/>
        <end position="460"/>
    </location>
</feature>
<dbReference type="EMBL" id="JABVXQ010000004">
    <property type="protein sequence ID" value="KAF6116223.1"/>
    <property type="molecule type" value="Genomic_DNA"/>
</dbReference>
<evidence type="ECO:0000313" key="17">
    <source>
        <dbReference type="Proteomes" id="UP000664940"/>
    </source>
</evidence>
<feature type="compositionally biased region" description="Basic and acidic residues" evidence="13">
    <location>
        <begin position="736"/>
        <end position="745"/>
    </location>
</feature>
<keyword evidence="9 12" id="KW-0472">Membrane</keyword>
<dbReference type="InterPro" id="IPR011531">
    <property type="entry name" value="HCO3_transpt-like_TM_dom"/>
</dbReference>
<dbReference type="AlphaFoldDB" id="A0A834AK91"/>
<feature type="transmembrane region" description="Helical" evidence="12">
    <location>
        <begin position="260"/>
        <end position="291"/>
    </location>
</feature>
<comment type="caution">
    <text evidence="16">The sequence shown here is derived from an EMBL/GenBank/DDBJ whole genome shotgun (WGS) entry which is preliminary data.</text>
</comment>
<comment type="function">
    <text evidence="10">Sodium-independent anion exchanger which mediates the electroneutral exchange of chloride for bicarbonate ions across the cell membrane. May be involved in the regulation of intracellular pH, and the modulation of cardiac action potential.</text>
</comment>
<dbReference type="Pfam" id="PF07565">
    <property type="entry name" value="Band_3_cyto"/>
    <property type="match status" value="1"/>
</dbReference>
<feature type="transmembrane region" description="Helical" evidence="12">
    <location>
        <begin position="536"/>
        <end position="560"/>
    </location>
</feature>
<evidence type="ECO:0000256" key="10">
    <source>
        <dbReference type="ARBA" id="ARBA00045591"/>
    </source>
</evidence>
<dbReference type="GO" id="GO:0008509">
    <property type="term" value="F:monoatomic anion transmembrane transporter activity"/>
    <property type="evidence" value="ECO:0007669"/>
    <property type="project" value="InterPro"/>
</dbReference>
<comment type="subcellular location">
    <subcellularLocation>
        <location evidence="1">Cell membrane</location>
        <topology evidence="1">Multi-pass membrane protein</topology>
    </subcellularLocation>
    <subcellularLocation>
        <location evidence="12">Membrane</location>
        <topology evidence="12">Multi-pass membrane protein</topology>
    </subcellularLocation>
</comment>
<dbReference type="PRINTS" id="PR01231">
    <property type="entry name" value="HCO3TRNSPORT"/>
</dbReference>
<evidence type="ECO:0000256" key="11">
    <source>
        <dbReference type="ARBA" id="ARBA00049347"/>
    </source>
</evidence>
<keyword evidence="6 12" id="KW-0812">Transmembrane</keyword>
<evidence type="ECO:0000256" key="4">
    <source>
        <dbReference type="ARBA" id="ARBA00022475"/>
    </source>
</evidence>
<evidence type="ECO:0000256" key="9">
    <source>
        <dbReference type="ARBA" id="ARBA00023136"/>
    </source>
</evidence>
<feature type="transmembrane region" description="Helical" evidence="12">
    <location>
        <begin position="621"/>
        <end position="645"/>
    </location>
</feature>
<evidence type="ECO:0000256" key="1">
    <source>
        <dbReference type="ARBA" id="ARBA00004651"/>
    </source>
</evidence>
<feature type="transmembrane region" description="Helical" evidence="12">
    <location>
        <begin position="406"/>
        <end position="423"/>
    </location>
</feature>
<dbReference type="GO" id="GO:0005452">
    <property type="term" value="F:solute:inorganic anion antiporter activity"/>
    <property type="evidence" value="ECO:0007669"/>
    <property type="project" value="InterPro"/>
</dbReference>
<evidence type="ECO:0000256" key="5">
    <source>
        <dbReference type="ARBA" id="ARBA00022681"/>
    </source>
</evidence>
<proteinExistence type="inferred from homology"/>
<keyword evidence="5" id="KW-0039">Anion exchange</keyword>
<comment type="similarity">
    <text evidence="2 12">Belongs to the anion exchanger (TC 2.A.31) family.</text>
</comment>
<protein>
    <recommendedName>
        <fullName evidence="12">Anion exchange protein</fullName>
    </recommendedName>
</protein>
<evidence type="ECO:0000256" key="12">
    <source>
        <dbReference type="RuleBase" id="RU362035"/>
    </source>
</evidence>
<dbReference type="PANTHER" id="PTHR11453">
    <property type="entry name" value="ANION EXCHANGE PROTEIN"/>
    <property type="match status" value="1"/>
</dbReference>
<dbReference type="GO" id="GO:0005886">
    <property type="term" value="C:plasma membrane"/>
    <property type="evidence" value="ECO:0007669"/>
    <property type="project" value="UniProtKB-SubCell"/>
</dbReference>
<dbReference type="InterPro" id="IPR003020">
    <property type="entry name" value="HCO3_transpt_euk"/>
</dbReference>
<accession>A0A834AK91</accession>
<evidence type="ECO:0000259" key="14">
    <source>
        <dbReference type="Pfam" id="PF00955"/>
    </source>
</evidence>
<dbReference type="PRINTS" id="PR00165">
    <property type="entry name" value="ANIONEXCHNGR"/>
</dbReference>
<feature type="transmembrane region" description="Helical" evidence="12">
    <location>
        <begin position="494"/>
        <end position="515"/>
    </location>
</feature>
<evidence type="ECO:0000256" key="2">
    <source>
        <dbReference type="ARBA" id="ARBA00010993"/>
    </source>
</evidence>
<feature type="transmembrane region" description="Helical" evidence="12">
    <location>
        <begin position="311"/>
        <end position="336"/>
    </location>
</feature>
<evidence type="ECO:0000259" key="15">
    <source>
        <dbReference type="Pfam" id="PF07565"/>
    </source>
</evidence>
<dbReference type="SUPFAM" id="SSF55804">
    <property type="entry name" value="Phoshotransferase/anion transport protein"/>
    <property type="match status" value="1"/>
</dbReference>
<comment type="catalytic activity">
    <reaction evidence="11">
        <text>hydrogencarbonate(in) + chloride(out) = hydrogencarbonate(out) + chloride(in)</text>
        <dbReference type="Rhea" id="RHEA:72363"/>
        <dbReference type="ChEBI" id="CHEBI:17544"/>
        <dbReference type="ChEBI" id="CHEBI:17996"/>
    </reaction>
</comment>
<dbReference type="FunFam" id="3.40.930.10:FF:000020">
    <property type="entry name" value="Anion exchange protein"/>
    <property type="match status" value="1"/>
</dbReference>
<gene>
    <name evidence="16" type="ORF">HJG60_017592</name>
</gene>
<dbReference type="Pfam" id="PF00955">
    <property type="entry name" value="HCO3_cotransp"/>
    <property type="match status" value="2"/>
</dbReference>
<keyword evidence="4" id="KW-1003">Cell membrane</keyword>
<feature type="transmembrane region" description="Helical" evidence="12">
    <location>
        <begin position="343"/>
        <end position="361"/>
    </location>
</feature>
<evidence type="ECO:0000256" key="7">
    <source>
        <dbReference type="ARBA" id="ARBA00022989"/>
    </source>
</evidence>
<sequence length="745" mass="82347">MPRSPIPVLRPQKPLHLSGGDGYRGKSLKLLEKIPEDAEATVVLVGCVPFLEQPAAAFVRLHEAVLLESVLEVPVPVRFLFVMLGPSHTTTDYHELGRSIATLMSDKLFHEAAYQADDRQDLLSAISEFLDGSIVIPPSEVEGRRELLHSVAAYQRELLKKRMSSLGGYVAPGKELSVELGGPEVIPEDDPLRRTGVVFGGLIRDVMRRYPHYPSDLRDALHSQCVAAVLFIYFAALSPAITFGGLLGEKTEGLMGVSELIVSTAVLGILFSLLGAQPLLVVGFSGPLLVFEEAFFKFCQSQDLEYLTGRVWVGLWLVVFVVALVAAEGSFLVRYISPFTQEIFAFLISLIFIYETFYKIYQVFMEHPLLPFYPPEGVPEAEMDLNGSALPPTEGLPGPRNQPNTALLSLILMLGTFFIAFFLRKFRNSRFLGGKARRIIGDFGIPISILVMVLVNSSITDTYMQKLTVPTGLSVTSPNKRTWFIPPLGSARPFPSWMMVAAAVPALLVLILIFMETQITALIVSQKARRLRKGSGFHLDLLLIGSLGGLCGLFGLPWLSATTVRSVTHVNALTVMRTAIAPGDKPQIQEVREQRVTGVLISCLVGLSIVMGAVLRQIPLAVLFGIFLYMGVTSLSGIQLSRRLLLILMPAKHHPEEPYVTKVKTWRMHLFTCIQVGCIALLWVVKSTVASLAFPFVLLLTVPLRRCLLPRLFQNRELQALDSEDSEPNFDEDGRDEYNELHMPV</sequence>
<feature type="domain" description="Bicarbonate transporter-like transmembrane" evidence="14">
    <location>
        <begin position="399"/>
        <end position="725"/>
    </location>
</feature>
<dbReference type="InterPro" id="IPR001717">
    <property type="entry name" value="Anion_exchange"/>
</dbReference>
<keyword evidence="7 12" id="KW-1133">Transmembrane helix</keyword>